<dbReference type="PaxDb" id="55529-EKX32417"/>
<evidence type="ECO:0000313" key="3">
    <source>
        <dbReference type="EMBL" id="EKX32417.1"/>
    </source>
</evidence>
<reference evidence="3 5" key="1">
    <citation type="journal article" date="2012" name="Nature">
        <title>Algal genomes reveal evolutionary mosaicism and the fate of nucleomorphs.</title>
        <authorList>
            <consortium name="DOE Joint Genome Institute"/>
            <person name="Curtis B.A."/>
            <person name="Tanifuji G."/>
            <person name="Burki F."/>
            <person name="Gruber A."/>
            <person name="Irimia M."/>
            <person name="Maruyama S."/>
            <person name="Arias M.C."/>
            <person name="Ball S.G."/>
            <person name="Gile G.H."/>
            <person name="Hirakawa Y."/>
            <person name="Hopkins J.F."/>
            <person name="Kuo A."/>
            <person name="Rensing S.A."/>
            <person name="Schmutz J."/>
            <person name="Symeonidi A."/>
            <person name="Elias M."/>
            <person name="Eveleigh R.J."/>
            <person name="Herman E.K."/>
            <person name="Klute M.J."/>
            <person name="Nakayama T."/>
            <person name="Obornik M."/>
            <person name="Reyes-Prieto A."/>
            <person name="Armbrust E.V."/>
            <person name="Aves S.J."/>
            <person name="Beiko R.G."/>
            <person name="Coutinho P."/>
            <person name="Dacks J.B."/>
            <person name="Durnford D.G."/>
            <person name="Fast N.M."/>
            <person name="Green B.R."/>
            <person name="Grisdale C.J."/>
            <person name="Hempel F."/>
            <person name="Henrissat B."/>
            <person name="Hoppner M.P."/>
            <person name="Ishida K."/>
            <person name="Kim E."/>
            <person name="Koreny L."/>
            <person name="Kroth P.G."/>
            <person name="Liu Y."/>
            <person name="Malik S.B."/>
            <person name="Maier U.G."/>
            <person name="McRose D."/>
            <person name="Mock T."/>
            <person name="Neilson J.A."/>
            <person name="Onodera N.T."/>
            <person name="Poole A.M."/>
            <person name="Pritham E.J."/>
            <person name="Richards T.A."/>
            <person name="Rocap G."/>
            <person name="Roy S.W."/>
            <person name="Sarai C."/>
            <person name="Schaack S."/>
            <person name="Shirato S."/>
            <person name="Slamovits C.H."/>
            <person name="Spencer D.F."/>
            <person name="Suzuki S."/>
            <person name="Worden A.Z."/>
            <person name="Zauner S."/>
            <person name="Barry K."/>
            <person name="Bell C."/>
            <person name="Bharti A.K."/>
            <person name="Crow J.A."/>
            <person name="Grimwood J."/>
            <person name="Kramer R."/>
            <person name="Lindquist E."/>
            <person name="Lucas S."/>
            <person name="Salamov A."/>
            <person name="McFadden G.I."/>
            <person name="Lane C.E."/>
            <person name="Keeling P.J."/>
            <person name="Gray M.W."/>
            <person name="Grigoriev I.V."/>
            <person name="Archibald J.M."/>
        </authorList>
    </citation>
    <scope>NUCLEOTIDE SEQUENCE</scope>
    <source>
        <strain evidence="3 5">CCMP2712</strain>
    </source>
</reference>
<organism evidence="3">
    <name type="scientific">Guillardia theta (strain CCMP2712)</name>
    <name type="common">Cryptophyte</name>
    <dbReference type="NCBI Taxonomy" id="905079"/>
    <lineage>
        <taxon>Eukaryota</taxon>
        <taxon>Cryptophyceae</taxon>
        <taxon>Pyrenomonadales</taxon>
        <taxon>Geminigeraceae</taxon>
        <taxon>Guillardia</taxon>
    </lineage>
</organism>
<feature type="repeat" description="TNFR-Cys" evidence="1">
    <location>
        <begin position="195"/>
        <end position="241"/>
    </location>
</feature>
<sequence length="304" mass="32838">MPAPEHLMPSDCGIQPRQSTAPIYVHTFNPRLRTPMFPYRIRRIGLTPPLAQNILALLCLLLHAGLSGGNHVVIGGIGYKVFSGTVSPTGTFDITSPWQQNVDHVVSFLQQHGCLLVQPSTYPCSYSGCDYYSVMQLPNSSYLDPWIVDVSDPNVGFVYIKGGCYPCSQSCNGTEVYQNATCSSTSDISCSPCTQCPNGTFETSPCGGGNGTTDRACKTCTECGPSEYEVSPCNTTHDRVCRACELGYYCYKANKYPCPQNSVPVQNGVGVDACLCNQGLYRFNPSTCSVCPDKTACPDLCPGF</sequence>
<comment type="caution">
    <text evidence="1">Lacks conserved residue(s) required for the propagation of feature annotation.</text>
</comment>
<reference evidence="4" key="3">
    <citation type="submission" date="2015-06" db="UniProtKB">
        <authorList>
            <consortium name="EnsemblProtists"/>
        </authorList>
    </citation>
    <scope>IDENTIFICATION</scope>
</reference>
<feature type="domain" description="TNFR-Cys" evidence="2">
    <location>
        <begin position="195"/>
        <end position="241"/>
    </location>
</feature>
<feature type="disulfide bond" evidence="1">
    <location>
        <begin position="223"/>
        <end position="241"/>
    </location>
</feature>
<gene>
    <name evidence="3" type="ORF">GUITHDRAFT_121421</name>
</gene>
<dbReference type="KEGG" id="gtt:GUITHDRAFT_121421"/>
<reference evidence="5" key="2">
    <citation type="submission" date="2012-11" db="EMBL/GenBank/DDBJ databases">
        <authorList>
            <person name="Kuo A."/>
            <person name="Curtis B.A."/>
            <person name="Tanifuji G."/>
            <person name="Burki F."/>
            <person name="Gruber A."/>
            <person name="Irimia M."/>
            <person name="Maruyama S."/>
            <person name="Arias M.C."/>
            <person name="Ball S.G."/>
            <person name="Gile G.H."/>
            <person name="Hirakawa Y."/>
            <person name="Hopkins J.F."/>
            <person name="Rensing S.A."/>
            <person name="Schmutz J."/>
            <person name="Symeonidi A."/>
            <person name="Elias M."/>
            <person name="Eveleigh R.J."/>
            <person name="Herman E.K."/>
            <person name="Klute M.J."/>
            <person name="Nakayama T."/>
            <person name="Obornik M."/>
            <person name="Reyes-Prieto A."/>
            <person name="Armbrust E.V."/>
            <person name="Aves S.J."/>
            <person name="Beiko R.G."/>
            <person name="Coutinho P."/>
            <person name="Dacks J.B."/>
            <person name="Durnford D.G."/>
            <person name="Fast N.M."/>
            <person name="Green B.R."/>
            <person name="Grisdale C."/>
            <person name="Hempe F."/>
            <person name="Henrissat B."/>
            <person name="Hoppner M.P."/>
            <person name="Ishida K.-I."/>
            <person name="Kim E."/>
            <person name="Koreny L."/>
            <person name="Kroth P.G."/>
            <person name="Liu Y."/>
            <person name="Malik S.-B."/>
            <person name="Maier U.G."/>
            <person name="McRose D."/>
            <person name="Mock T."/>
            <person name="Neilson J.A."/>
            <person name="Onodera N.T."/>
            <person name="Poole A.M."/>
            <person name="Pritham E.J."/>
            <person name="Richards T.A."/>
            <person name="Rocap G."/>
            <person name="Roy S.W."/>
            <person name="Sarai C."/>
            <person name="Schaack S."/>
            <person name="Shirato S."/>
            <person name="Slamovits C.H."/>
            <person name="Spencer D.F."/>
            <person name="Suzuki S."/>
            <person name="Worden A.Z."/>
            <person name="Zauner S."/>
            <person name="Barry K."/>
            <person name="Bell C."/>
            <person name="Bharti A.K."/>
            <person name="Crow J.A."/>
            <person name="Grimwood J."/>
            <person name="Kramer R."/>
            <person name="Lindquist E."/>
            <person name="Lucas S."/>
            <person name="Salamov A."/>
            <person name="McFadden G.I."/>
            <person name="Lane C.E."/>
            <person name="Keeling P.J."/>
            <person name="Gray M.W."/>
            <person name="Grigoriev I.V."/>
            <person name="Archibald J.M."/>
        </authorList>
    </citation>
    <scope>NUCLEOTIDE SEQUENCE</scope>
    <source>
        <strain evidence="5">CCMP2712</strain>
    </source>
</reference>
<keyword evidence="1" id="KW-1015">Disulfide bond</keyword>
<dbReference type="HOGENOM" id="CLU_916579_0_0_1"/>
<dbReference type="GeneID" id="17289135"/>
<proteinExistence type="predicted"/>
<keyword evidence="5" id="KW-1185">Reference proteome</keyword>
<dbReference type="EnsemblProtists" id="EKX32417">
    <property type="protein sequence ID" value="EKX32417"/>
    <property type="gene ID" value="GUITHDRAFT_121421"/>
</dbReference>
<dbReference type="RefSeq" id="XP_005819397.1">
    <property type="nucleotide sequence ID" value="XM_005819340.1"/>
</dbReference>
<accession>L1I8L1</accession>
<dbReference type="PROSITE" id="PS50050">
    <property type="entry name" value="TNFR_NGFR_2"/>
    <property type="match status" value="1"/>
</dbReference>
<dbReference type="AlphaFoldDB" id="L1I8L1"/>
<dbReference type="OrthoDB" id="9990004at2759"/>
<evidence type="ECO:0000313" key="4">
    <source>
        <dbReference type="EnsemblProtists" id="EKX32417"/>
    </source>
</evidence>
<dbReference type="EMBL" id="JH993191">
    <property type="protein sequence ID" value="EKX32417.1"/>
    <property type="molecule type" value="Genomic_DNA"/>
</dbReference>
<dbReference type="Proteomes" id="UP000011087">
    <property type="component" value="Unassembled WGS sequence"/>
</dbReference>
<dbReference type="Pfam" id="PF00020">
    <property type="entry name" value="TNFR_c6"/>
    <property type="match status" value="1"/>
</dbReference>
<evidence type="ECO:0000259" key="2">
    <source>
        <dbReference type="PROSITE" id="PS50050"/>
    </source>
</evidence>
<dbReference type="CDD" id="cd00185">
    <property type="entry name" value="TNFRSF"/>
    <property type="match status" value="1"/>
</dbReference>
<dbReference type="Gene3D" id="2.10.50.10">
    <property type="entry name" value="Tumor Necrosis Factor Receptor, subunit A, domain 2"/>
    <property type="match status" value="1"/>
</dbReference>
<protein>
    <recommendedName>
        <fullName evidence="2">TNFR-Cys domain-containing protein</fullName>
    </recommendedName>
</protein>
<dbReference type="InterPro" id="IPR001368">
    <property type="entry name" value="TNFR/NGFR_Cys_rich_reg"/>
</dbReference>
<evidence type="ECO:0000313" key="5">
    <source>
        <dbReference type="Proteomes" id="UP000011087"/>
    </source>
</evidence>
<feature type="disulfide bond" evidence="1">
    <location>
        <begin position="220"/>
        <end position="233"/>
    </location>
</feature>
<name>L1I8L1_GUITC</name>
<evidence type="ECO:0000256" key="1">
    <source>
        <dbReference type="PROSITE-ProRule" id="PRU00206"/>
    </source>
</evidence>